<feature type="transmembrane region" description="Helical" evidence="1">
    <location>
        <begin position="17"/>
        <end position="36"/>
    </location>
</feature>
<feature type="transmembrane region" description="Helical" evidence="1">
    <location>
        <begin position="68"/>
        <end position="85"/>
    </location>
</feature>
<feature type="transmembrane region" description="Helical" evidence="1">
    <location>
        <begin position="217"/>
        <end position="235"/>
    </location>
</feature>
<evidence type="ECO:0000256" key="1">
    <source>
        <dbReference type="SAM" id="Phobius"/>
    </source>
</evidence>
<proteinExistence type="predicted"/>
<comment type="caution">
    <text evidence="2">The sequence shown here is derived from an EMBL/GenBank/DDBJ whole genome shotgun (WGS) entry which is preliminary data.</text>
</comment>
<keyword evidence="1" id="KW-1133">Transmembrane helix</keyword>
<keyword evidence="1" id="KW-0472">Membrane</keyword>
<feature type="transmembrane region" description="Helical" evidence="1">
    <location>
        <begin position="125"/>
        <end position="146"/>
    </location>
</feature>
<dbReference type="EMBL" id="JAPMOS010000042">
    <property type="protein sequence ID" value="KAJ4457686.1"/>
    <property type="molecule type" value="Genomic_DNA"/>
</dbReference>
<feature type="transmembrane region" description="Helical" evidence="1">
    <location>
        <begin position="186"/>
        <end position="210"/>
    </location>
</feature>
<organism evidence="2 3">
    <name type="scientific">Paratrimastix pyriformis</name>
    <dbReference type="NCBI Taxonomy" id="342808"/>
    <lineage>
        <taxon>Eukaryota</taxon>
        <taxon>Metamonada</taxon>
        <taxon>Preaxostyla</taxon>
        <taxon>Paratrimastigidae</taxon>
        <taxon>Paratrimastix</taxon>
    </lineage>
</organism>
<evidence type="ECO:0008006" key="4">
    <source>
        <dbReference type="Google" id="ProtNLM"/>
    </source>
</evidence>
<name>A0ABQ8UGZ8_9EUKA</name>
<evidence type="ECO:0000313" key="2">
    <source>
        <dbReference type="EMBL" id="KAJ4457686.1"/>
    </source>
</evidence>
<gene>
    <name evidence="2" type="ORF">PAPYR_6830</name>
</gene>
<reference evidence="2" key="1">
    <citation type="journal article" date="2022" name="bioRxiv">
        <title>Genomics of Preaxostyla Flagellates Illuminates Evolutionary Transitions and the Path Towards Mitochondrial Loss.</title>
        <authorList>
            <person name="Novak L.V.F."/>
            <person name="Treitli S.C."/>
            <person name="Pyrih J."/>
            <person name="Halakuc P."/>
            <person name="Pipaliya S.V."/>
            <person name="Vacek V."/>
            <person name="Brzon O."/>
            <person name="Soukal P."/>
            <person name="Eme L."/>
            <person name="Dacks J.B."/>
            <person name="Karnkowska A."/>
            <person name="Elias M."/>
            <person name="Hampl V."/>
        </authorList>
    </citation>
    <scope>NUCLEOTIDE SEQUENCE</scope>
    <source>
        <strain evidence="2">RCP-MX</strain>
    </source>
</reference>
<feature type="transmembrane region" description="Helical" evidence="1">
    <location>
        <begin position="153"/>
        <end position="180"/>
    </location>
</feature>
<accession>A0ABQ8UGZ8</accession>
<feature type="transmembrane region" description="Helical" evidence="1">
    <location>
        <begin position="241"/>
        <end position="262"/>
    </location>
</feature>
<feature type="transmembrane region" description="Helical" evidence="1">
    <location>
        <begin position="97"/>
        <end position="119"/>
    </location>
</feature>
<dbReference type="Proteomes" id="UP001141327">
    <property type="component" value="Unassembled WGS sequence"/>
</dbReference>
<keyword evidence="1" id="KW-0812">Transmembrane</keyword>
<sequence length="289" mass="31008">MMQPASNKDMSSAEACMYLVLGGLLNFVGLLLSAVVGRGMTPCLLGFAFSFSIYDILIWAFSGLGYPIGVSLVTVFFIIIIYYRYRTDQESAEGNWADFAFFFVLGLVSSVLGLFFGFFQSRRKGSYGAALGFFLNLCGISIYLIVDGAAYTALTYLIIAGVFYICLSIAMITVIIIKMIKGDPDALGFVTFLLLSAMFGPLGVLAAILHPHADSKFGGIFGMFCWIAAAGVVLLCGRSFLVGSVLLVFGIVLCVALVFMLARRKAEPPAPAANSSWFNPQSTGFGASL</sequence>
<evidence type="ECO:0000313" key="3">
    <source>
        <dbReference type="Proteomes" id="UP001141327"/>
    </source>
</evidence>
<protein>
    <recommendedName>
        <fullName evidence="4">DUF4203 domain-containing protein</fullName>
    </recommendedName>
</protein>
<keyword evidence="3" id="KW-1185">Reference proteome</keyword>